<accession>A0AA46BPX2</accession>
<evidence type="ECO:0000313" key="2">
    <source>
        <dbReference type="Proteomes" id="UP000254118"/>
    </source>
</evidence>
<sequence length="209" mass="23341">MEGNIWSAGAAFFTVWGENSSMSCQALMTWFWLRACDIGVLHDVAAAHLIGQPGRRCGHCVVPPGVVVHVAEVLKGLGVASIPDQACCDSISGDQLARLSLLWLLLRRPETPLLDEPTNHLDDGAVEILAHTLRDWPGPVLLANHDRWFLDTEISHLIDLDTRPEKHAARTENHGITGVCKFSGTYSEYVAQVELERQRWQEQFQREQN</sequence>
<proteinExistence type="predicted"/>
<dbReference type="GO" id="GO:0005524">
    <property type="term" value="F:ATP binding"/>
    <property type="evidence" value="ECO:0007669"/>
    <property type="project" value="UniProtKB-KW"/>
</dbReference>
<evidence type="ECO:0000313" key="1">
    <source>
        <dbReference type="EMBL" id="STD14187.1"/>
    </source>
</evidence>
<dbReference type="InterPro" id="IPR051309">
    <property type="entry name" value="ABCF_ATPase"/>
</dbReference>
<protein>
    <submittedName>
        <fullName evidence="1">Uncharacterized ABC transporter ATP-binding protein HI_1252</fullName>
    </submittedName>
</protein>
<comment type="caution">
    <text evidence="1">The sequence shown here is derived from an EMBL/GenBank/DDBJ whole genome shotgun (WGS) entry which is preliminary data.</text>
</comment>
<keyword evidence="1" id="KW-0547">Nucleotide-binding</keyword>
<dbReference type="AlphaFoldDB" id="A0AA46BPX2"/>
<reference evidence="1 2" key="1">
    <citation type="submission" date="2018-06" db="EMBL/GenBank/DDBJ databases">
        <authorList>
            <consortium name="Pathogen Informatics"/>
            <person name="Doyle S."/>
        </authorList>
    </citation>
    <scope>NUCLEOTIDE SEQUENCE [LARGE SCALE GENOMIC DNA]</scope>
    <source>
        <strain evidence="1 2">NCTC7915</strain>
    </source>
</reference>
<dbReference type="EMBL" id="UFYA01000001">
    <property type="protein sequence ID" value="STD14187.1"/>
    <property type="molecule type" value="Genomic_DNA"/>
</dbReference>
<organism evidence="1 2">
    <name type="scientific">Dermatophilus congolensis</name>
    <dbReference type="NCBI Taxonomy" id="1863"/>
    <lineage>
        <taxon>Bacteria</taxon>
        <taxon>Bacillati</taxon>
        <taxon>Actinomycetota</taxon>
        <taxon>Actinomycetes</taxon>
        <taxon>Micrococcales</taxon>
        <taxon>Dermatophilaceae</taxon>
        <taxon>Dermatophilus</taxon>
    </lineage>
</organism>
<keyword evidence="1" id="KW-0067">ATP-binding</keyword>
<gene>
    <name evidence="1" type="ORF">NCTC7915_02063</name>
</gene>
<dbReference type="InterPro" id="IPR027417">
    <property type="entry name" value="P-loop_NTPase"/>
</dbReference>
<dbReference type="PANTHER" id="PTHR42855:SF2">
    <property type="entry name" value="DRUG RESISTANCE ABC TRANSPORTER,ATP-BINDING PROTEIN"/>
    <property type="match status" value="1"/>
</dbReference>
<dbReference type="SUPFAM" id="SSF52540">
    <property type="entry name" value="P-loop containing nucleoside triphosphate hydrolases"/>
    <property type="match status" value="1"/>
</dbReference>
<dbReference type="Gene3D" id="3.40.50.300">
    <property type="entry name" value="P-loop containing nucleotide triphosphate hydrolases"/>
    <property type="match status" value="1"/>
</dbReference>
<dbReference type="PANTHER" id="PTHR42855">
    <property type="entry name" value="ABC TRANSPORTER ATP-BINDING SUBUNIT"/>
    <property type="match status" value="1"/>
</dbReference>
<name>A0AA46BPX2_9MICO</name>
<dbReference type="Proteomes" id="UP000254118">
    <property type="component" value="Unassembled WGS sequence"/>
</dbReference>